<protein>
    <submittedName>
        <fullName evidence="1">Uncharacterized protein</fullName>
    </submittedName>
</protein>
<proteinExistence type="predicted"/>
<reference evidence="1" key="1">
    <citation type="submission" date="2022-08" db="EMBL/GenBank/DDBJ databases">
        <authorList>
            <consortium name="DOE Joint Genome Institute"/>
            <person name="Min B."/>
            <person name="Riley R."/>
            <person name="Sierra-Patev S."/>
            <person name="Naranjo-Ortiz M."/>
            <person name="Looney B."/>
            <person name="Konkel Z."/>
            <person name="Slot J.C."/>
            <person name="Sakamoto Y."/>
            <person name="Steenwyk J.L."/>
            <person name="Rokas A."/>
            <person name="Carro J."/>
            <person name="Camarero S."/>
            <person name="Ferreira P."/>
            <person name="Molpeceres G."/>
            <person name="Ruiz-Duenas F.J."/>
            <person name="Serrano A."/>
            <person name="Henrissat B."/>
            <person name="Drula E."/>
            <person name="Hughes K.W."/>
            <person name="Mata J.L."/>
            <person name="Ishikawa N.K."/>
            <person name="Vargas-Isla R."/>
            <person name="Ushijima S."/>
            <person name="Smith C.A."/>
            <person name="Ahrendt S."/>
            <person name="Andreopoulos W."/>
            <person name="He G."/>
            <person name="Labutti K."/>
            <person name="Lipzen A."/>
            <person name="Ng V."/>
            <person name="Sandor L."/>
            <person name="Barry K."/>
            <person name="Martinez A.T."/>
            <person name="Xiao Y."/>
            <person name="Gibbons J.G."/>
            <person name="Terashima K."/>
            <person name="Hibbett D.S."/>
            <person name="Grigoriev I.V."/>
        </authorList>
    </citation>
    <scope>NUCLEOTIDE SEQUENCE</scope>
    <source>
        <strain evidence="1">Sp2 HRB7682 ss15</strain>
    </source>
</reference>
<sequence length="213" mass="23724">MAHCSAHTPPAWNQKGTVRRIVPSSTGGLLLLLARLEVDIQKVQVPAGDAADEKLLHLNQKRNHIDNERDIEVQIVAGGHRRMDIQGMENPIWHNNASAQALNSNQPQFPPTKDAGTLRFLQKNRRLVGHSCMWARHLFRFQVGYTESTGFRVIPGLRVEDVIRSCGNAPRCILKAPALGFLTPILEDGISPVKQAKEKALRTGRNRSELLIV</sequence>
<reference evidence="1" key="2">
    <citation type="journal article" date="2023" name="Proc. Natl. Acad. Sci. U.S.A.">
        <title>A global phylogenomic analysis of the shiitake genus Lentinula.</title>
        <authorList>
            <person name="Sierra-Patev S."/>
            <person name="Min B."/>
            <person name="Naranjo-Ortiz M."/>
            <person name="Looney B."/>
            <person name="Konkel Z."/>
            <person name="Slot J.C."/>
            <person name="Sakamoto Y."/>
            <person name="Steenwyk J.L."/>
            <person name="Rokas A."/>
            <person name="Carro J."/>
            <person name="Camarero S."/>
            <person name="Ferreira P."/>
            <person name="Molpeceres G."/>
            <person name="Ruiz-Duenas F.J."/>
            <person name="Serrano A."/>
            <person name="Henrissat B."/>
            <person name="Drula E."/>
            <person name="Hughes K.W."/>
            <person name="Mata J.L."/>
            <person name="Ishikawa N.K."/>
            <person name="Vargas-Isla R."/>
            <person name="Ushijima S."/>
            <person name="Smith C.A."/>
            <person name="Donoghue J."/>
            <person name="Ahrendt S."/>
            <person name="Andreopoulos W."/>
            <person name="He G."/>
            <person name="LaButti K."/>
            <person name="Lipzen A."/>
            <person name="Ng V."/>
            <person name="Riley R."/>
            <person name="Sandor L."/>
            <person name="Barry K."/>
            <person name="Martinez A.T."/>
            <person name="Xiao Y."/>
            <person name="Gibbons J.G."/>
            <person name="Terashima K."/>
            <person name="Grigoriev I.V."/>
            <person name="Hibbett D."/>
        </authorList>
    </citation>
    <scope>NUCLEOTIDE SEQUENCE</scope>
    <source>
        <strain evidence="1">Sp2 HRB7682 ss15</strain>
    </source>
</reference>
<evidence type="ECO:0000313" key="1">
    <source>
        <dbReference type="EMBL" id="KAJ4470415.1"/>
    </source>
</evidence>
<evidence type="ECO:0000313" key="2">
    <source>
        <dbReference type="Proteomes" id="UP001150238"/>
    </source>
</evidence>
<comment type="caution">
    <text evidence="1">The sequence shown here is derived from an EMBL/GenBank/DDBJ whole genome shotgun (WGS) entry which is preliminary data.</text>
</comment>
<accession>A0A9W8ZYQ4</accession>
<dbReference type="AlphaFoldDB" id="A0A9W8ZYQ4"/>
<organism evidence="1 2">
    <name type="scientific">Lentinula lateritia</name>
    <dbReference type="NCBI Taxonomy" id="40482"/>
    <lineage>
        <taxon>Eukaryota</taxon>
        <taxon>Fungi</taxon>
        <taxon>Dikarya</taxon>
        <taxon>Basidiomycota</taxon>
        <taxon>Agaricomycotina</taxon>
        <taxon>Agaricomycetes</taxon>
        <taxon>Agaricomycetidae</taxon>
        <taxon>Agaricales</taxon>
        <taxon>Marasmiineae</taxon>
        <taxon>Omphalotaceae</taxon>
        <taxon>Lentinula</taxon>
    </lineage>
</organism>
<dbReference type="EMBL" id="JANVFS010000032">
    <property type="protein sequence ID" value="KAJ4470415.1"/>
    <property type="molecule type" value="Genomic_DNA"/>
</dbReference>
<gene>
    <name evidence="1" type="ORF">C8J55DRAFT_491863</name>
</gene>
<name>A0A9W8ZYQ4_9AGAR</name>
<dbReference type="Proteomes" id="UP001150238">
    <property type="component" value="Unassembled WGS sequence"/>
</dbReference>